<reference evidence="2" key="1">
    <citation type="journal article" date="2015" name="Nature">
        <title>Complex archaea that bridge the gap between prokaryotes and eukaryotes.</title>
        <authorList>
            <person name="Spang A."/>
            <person name="Saw J.H."/>
            <person name="Jorgensen S.L."/>
            <person name="Zaremba-Niedzwiedzka K."/>
            <person name="Martijn J."/>
            <person name="Lind A.E."/>
            <person name="van Eijk R."/>
            <person name="Schleper C."/>
            <person name="Guy L."/>
            <person name="Ettema T.J."/>
        </authorList>
    </citation>
    <scope>NUCLEOTIDE SEQUENCE</scope>
</reference>
<proteinExistence type="predicted"/>
<evidence type="ECO:0000313" key="2">
    <source>
        <dbReference type="EMBL" id="KKN94250.1"/>
    </source>
</evidence>
<feature type="region of interest" description="Disordered" evidence="1">
    <location>
        <begin position="1"/>
        <end position="28"/>
    </location>
</feature>
<feature type="compositionally biased region" description="Basic and acidic residues" evidence="1">
    <location>
        <begin position="7"/>
        <end position="17"/>
    </location>
</feature>
<gene>
    <name evidence="2" type="ORF">LCGC14_0190760</name>
</gene>
<name>A0A0F9UM28_9ZZZZ</name>
<organism evidence="2">
    <name type="scientific">marine sediment metagenome</name>
    <dbReference type="NCBI Taxonomy" id="412755"/>
    <lineage>
        <taxon>unclassified sequences</taxon>
        <taxon>metagenomes</taxon>
        <taxon>ecological metagenomes</taxon>
    </lineage>
</organism>
<accession>A0A0F9UM28</accession>
<protein>
    <submittedName>
        <fullName evidence="2">Uncharacterized protein</fullName>
    </submittedName>
</protein>
<evidence type="ECO:0000256" key="1">
    <source>
        <dbReference type="SAM" id="MobiDB-lite"/>
    </source>
</evidence>
<feature type="non-terminal residue" evidence="2">
    <location>
        <position position="1"/>
    </location>
</feature>
<dbReference type="EMBL" id="LAZR01000080">
    <property type="protein sequence ID" value="KKN94250.1"/>
    <property type="molecule type" value="Genomic_DNA"/>
</dbReference>
<comment type="caution">
    <text evidence="2">The sequence shown here is derived from an EMBL/GenBank/DDBJ whole genome shotgun (WGS) entry which is preliminary data.</text>
</comment>
<dbReference type="AlphaFoldDB" id="A0A0F9UM28"/>
<sequence length="105" mass="11775">SASKNNKNFERTLHVPESDSQNGDDLELPIDSERGDKFLGFDTNGKPALINGCAYKSEYIRKQIGGVETLGMIMFKVGDNRPVEWLEILYIIKSLYSSTIKASFL</sequence>